<feature type="domain" description="G8" evidence="3">
    <location>
        <begin position="51"/>
        <end position="192"/>
    </location>
</feature>
<reference evidence="4 5" key="1">
    <citation type="submission" date="2023-01" db="EMBL/GenBank/DDBJ databases">
        <title>Minimal conservation of predation-associated metabolite biosynthetic gene clusters underscores biosynthetic potential of Myxococcota including descriptions for ten novel species: Archangium lansinium sp. nov., Myxococcus landrumus sp. nov., Nannocystis bai.</title>
        <authorList>
            <person name="Ahearne A."/>
            <person name="Stevens C."/>
            <person name="Dowd S."/>
        </authorList>
    </citation>
    <scope>NUCLEOTIDE SEQUENCE [LARGE SCALE GENOMIC DNA]</scope>
    <source>
        <strain evidence="4 5">WIWO2</strain>
    </source>
</reference>
<dbReference type="InterPro" id="IPR052387">
    <property type="entry name" value="Fibrocystin"/>
</dbReference>
<dbReference type="PANTHER" id="PTHR46769">
    <property type="entry name" value="POLYCYSTIC KIDNEY AND HEPATIC DISEASE 1 (AUTOSOMAL RECESSIVE)-LIKE 1"/>
    <property type="match status" value="1"/>
</dbReference>
<evidence type="ECO:0000256" key="2">
    <source>
        <dbReference type="SAM" id="SignalP"/>
    </source>
</evidence>
<dbReference type="PROSITE" id="PS51484">
    <property type="entry name" value="G8"/>
    <property type="match status" value="1"/>
</dbReference>
<dbReference type="SUPFAM" id="SSF51126">
    <property type="entry name" value="Pectin lyase-like"/>
    <property type="match status" value="1"/>
</dbReference>
<comment type="caution">
    <text evidence="4">The sequence shown here is derived from an EMBL/GenBank/DDBJ whole genome shotgun (WGS) entry which is preliminary data.</text>
</comment>
<dbReference type="Pfam" id="PF10162">
    <property type="entry name" value="G8"/>
    <property type="match status" value="1"/>
</dbReference>
<dbReference type="RefSeq" id="WP_272098293.1">
    <property type="nucleotide sequence ID" value="NZ_JAQNDK010000003.1"/>
</dbReference>
<organism evidence="4 5">
    <name type="scientific">Sorangium atrum</name>
    <dbReference type="NCBI Taxonomy" id="2995308"/>
    <lineage>
        <taxon>Bacteria</taxon>
        <taxon>Pseudomonadati</taxon>
        <taxon>Myxococcota</taxon>
        <taxon>Polyangia</taxon>
        <taxon>Polyangiales</taxon>
        <taxon>Polyangiaceae</taxon>
        <taxon>Sorangium</taxon>
    </lineage>
</organism>
<dbReference type="InterPro" id="IPR012334">
    <property type="entry name" value="Pectin_lyas_fold"/>
</dbReference>
<keyword evidence="1 2" id="KW-0732">Signal</keyword>
<dbReference type="EMBL" id="JAQNDK010000003">
    <property type="protein sequence ID" value="MDC0681251.1"/>
    <property type="molecule type" value="Genomic_DNA"/>
</dbReference>
<feature type="chain" id="PRO_5047137554" evidence="2">
    <location>
        <begin position="18"/>
        <end position="680"/>
    </location>
</feature>
<name>A0ABT5C4A9_9BACT</name>
<keyword evidence="5" id="KW-1185">Reference proteome</keyword>
<dbReference type="SMART" id="SM01225">
    <property type="entry name" value="G8"/>
    <property type="match status" value="1"/>
</dbReference>
<protein>
    <submittedName>
        <fullName evidence="4">G8 domain-containing protein</fullName>
    </submittedName>
</protein>
<evidence type="ECO:0000259" key="3">
    <source>
        <dbReference type="PROSITE" id="PS51484"/>
    </source>
</evidence>
<dbReference type="Gene3D" id="2.160.20.10">
    <property type="entry name" value="Single-stranded right-handed beta-helix, Pectin lyase-like"/>
    <property type="match status" value="1"/>
</dbReference>
<feature type="signal peptide" evidence="2">
    <location>
        <begin position="1"/>
        <end position="17"/>
    </location>
</feature>
<evidence type="ECO:0000256" key="1">
    <source>
        <dbReference type="ARBA" id="ARBA00022729"/>
    </source>
</evidence>
<dbReference type="Proteomes" id="UP001217485">
    <property type="component" value="Unassembled WGS sequence"/>
</dbReference>
<dbReference type="PROSITE" id="PS51257">
    <property type="entry name" value="PROKAR_LIPOPROTEIN"/>
    <property type="match status" value="1"/>
</dbReference>
<proteinExistence type="predicted"/>
<accession>A0ABT5C4A9</accession>
<evidence type="ECO:0000313" key="4">
    <source>
        <dbReference type="EMBL" id="MDC0681251.1"/>
    </source>
</evidence>
<gene>
    <name evidence="4" type="ORF">POL72_26155</name>
</gene>
<dbReference type="InterPro" id="IPR019316">
    <property type="entry name" value="G8_domain"/>
</dbReference>
<dbReference type="PANTHER" id="PTHR46769:SF2">
    <property type="entry name" value="FIBROCYSTIN-L ISOFORM 2 PRECURSOR-RELATED"/>
    <property type="match status" value="1"/>
</dbReference>
<evidence type="ECO:0000313" key="5">
    <source>
        <dbReference type="Proteomes" id="UP001217485"/>
    </source>
</evidence>
<sequence>MVRTRLALSLVAAAVLAACGSSGNGLDSAGGPGGPTADCPDGESCSFCDATTWGGALPGADTDVVIPSGKVVVVDCPAEAHTVLVEAGGTLHASREASATLTLHGNLVVEGTVDYGTPDDRVPDGVTAEIVFTGMHDEDYAGTPSAVEGGDGPRSVDTPISVVGGDVGVWVMGAGRLLAAGAPKRAWGKLVEGAGDGDAVFTVDDASGWKAGDRVVLTPSAPLAGGDVAVDQFDEGTIAAVDGKEVTLAKAPAFTHDGCADCLRRAEAANLSRNVVIRSADDTAHAHILVAEQGHAQLDSVELRWLGPLIPCSGGAEGTALPARRAPLWFHQQKDASAGSFVRHAAIWGGELHFIMVEQSNDIEISDVAGYDTQGVGFGLFYDNGACGTFCDDREKAPAGVLLDHVLAARVGIPERVDGCIRVDHRMTGIAVSGGEGSGARDSVAVGVGYDGTGEDVSGFGWQEGGSGRPADFVFDGNVAHHVRGHGAMIWHNIEVAQPAYRDNAFWSNGHYGVLWGAYVNPLLFSDVVAVDNGLASIGVKAIPLDDTARLQGGTVDDIKILAYVFIQEKPAIFDHVTFTGDRPVAVTQLHEACDGGDEEDPADPDCLRVWLRFVDPVFPPGVLPFDFGQTFNRYSTWEVRGFSSPDFPDLPADFDLYRADNEVEGGAYFAPFDAWLVPR</sequence>
<dbReference type="InterPro" id="IPR011050">
    <property type="entry name" value="Pectin_lyase_fold/virulence"/>
</dbReference>